<dbReference type="OMA" id="MKFPIMN"/>
<reference evidence="1" key="2">
    <citation type="submission" date="2025-09" db="UniProtKB">
        <authorList>
            <consortium name="Ensembl"/>
        </authorList>
    </citation>
    <scope>IDENTIFICATION</scope>
</reference>
<reference evidence="1" key="1">
    <citation type="submission" date="2025-08" db="UniProtKB">
        <authorList>
            <consortium name="Ensembl"/>
        </authorList>
    </citation>
    <scope>IDENTIFICATION</scope>
</reference>
<dbReference type="AlphaFoldDB" id="A0A8D0CE84"/>
<dbReference type="GeneTree" id="ENSGT00940000171081"/>
<dbReference type="Proteomes" id="UP000694421">
    <property type="component" value="Unplaced"/>
</dbReference>
<dbReference type="PANTHER" id="PTHR36289">
    <property type="entry name" value="CHROMOSOME 12 OPEN READING FRAME 60"/>
    <property type="match status" value="1"/>
</dbReference>
<sequence length="256" mass="28704">MSFFGPEKDKERLLSASRTLYDCVYMFISSTNTIFRMLNQFLGTEFAILTVRESLSIKENLQLLGSALKEMQEAVELKDQDIQQIVSFPLYSKIILPSASTDDKIRLVRDIYGQYKGVFTNLCGPISVVLMKHGNLPGQVDAVVRELLNNPAISLRVGDLLLTHEEIAKALPEPNATSSQNKPSGTDKVRLQSVPSIFSITNFMRVCFRGQTSNVFELAADCLEEAVKILQPACENFQRTVKMAEDYVTLIIDKLQ</sequence>
<name>A0A8D0CE84_SALMN</name>
<keyword evidence="2" id="KW-1185">Reference proteome</keyword>
<evidence type="ECO:0000313" key="1">
    <source>
        <dbReference type="Ensembl" id="ENSSMRP00000018115.1"/>
    </source>
</evidence>
<evidence type="ECO:0000313" key="2">
    <source>
        <dbReference type="Proteomes" id="UP000694421"/>
    </source>
</evidence>
<protein>
    <submittedName>
        <fullName evidence="1">Uncharacterized protein</fullName>
    </submittedName>
</protein>
<dbReference type="InterPro" id="IPR027895">
    <property type="entry name" value="DUF4533"/>
</dbReference>
<proteinExistence type="predicted"/>
<dbReference type="Pfam" id="PF15047">
    <property type="entry name" value="DUF4533"/>
    <property type="match status" value="1"/>
</dbReference>
<accession>A0A8D0CE84</accession>
<dbReference type="PANTHER" id="PTHR36289:SF1">
    <property type="entry name" value="CHROMOSOME 12 OPEN READING FRAME 60"/>
    <property type="match status" value="1"/>
</dbReference>
<dbReference type="Ensembl" id="ENSSMRT00000021204.1">
    <property type="protein sequence ID" value="ENSSMRP00000018115.1"/>
    <property type="gene ID" value="ENSSMRG00000014093.1"/>
</dbReference>
<organism evidence="1 2">
    <name type="scientific">Salvator merianae</name>
    <name type="common">Argentine black and white tegu</name>
    <name type="synonym">Tupinambis merianae</name>
    <dbReference type="NCBI Taxonomy" id="96440"/>
    <lineage>
        <taxon>Eukaryota</taxon>
        <taxon>Metazoa</taxon>
        <taxon>Chordata</taxon>
        <taxon>Craniata</taxon>
        <taxon>Vertebrata</taxon>
        <taxon>Euteleostomi</taxon>
        <taxon>Lepidosauria</taxon>
        <taxon>Squamata</taxon>
        <taxon>Bifurcata</taxon>
        <taxon>Unidentata</taxon>
        <taxon>Episquamata</taxon>
        <taxon>Laterata</taxon>
        <taxon>Teiioidea</taxon>
        <taxon>Teiidae</taxon>
        <taxon>Salvator</taxon>
    </lineage>
</organism>